<dbReference type="Proteomes" id="UP000823485">
    <property type="component" value="Unassembled WGS sequence"/>
</dbReference>
<feature type="transmembrane region" description="Helical" evidence="1">
    <location>
        <begin position="12"/>
        <end position="35"/>
    </location>
</feature>
<feature type="transmembrane region" description="Helical" evidence="1">
    <location>
        <begin position="77"/>
        <end position="95"/>
    </location>
</feature>
<comment type="caution">
    <text evidence="2">The sequence shown here is derived from an EMBL/GenBank/DDBJ whole genome shotgun (WGS) entry which is preliminary data.</text>
</comment>
<feature type="transmembrane region" description="Helical" evidence="1">
    <location>
        <begin position="148"/>
        <end position="170"/>
    </location>
</feature>
<evidence type="ECO:0000256" key="1">
    <source>
        <dbReference type="SAM" id="Phobius"/>
    </source>
</evidence>
<keyword evidence="1" id="KW-0472">Membrane</keyword>
<dbReference type="EMBL" id="JAFBFH010000015">
    <property type="protein sequence ID" value="MBM7715542.1"/>
    <property type="molecule type" value="Genomic_DNA"/>
</dbReference>
<feature type="transmembrane region" description="Helical" evidence="1">
    <location>
        <begin position="47"/>
        <end position="65"/>
    </location>
</feature>
<sequence>MSNHRLFEGEKWLIVTSMIGFLLAATIAVVILARGPIVWPEGNLQDAFSFHAAIGIFFLSVAAILPFTEYKERKRKIVRWMFIAGALYAYGVETVQHFRGINPRFSREGSVIDLVAGALFGVVSLLLILLGLILTVRFFRIKSNSFILAIRYAFLSVLIANMAGLVMSLLQGRHIGDTGNLIVLHGIGYHALQTLLIPGWLLQQSQASSRFKKGWTHIGGIAWMSAIVLIGLQTGMGRSVFELTILPVLAAVMLLVWFGMTVLSFVVFLGKMKERMDRKHLFY</sequence>
<name>A0ABS2R7B3_9BACI</name>
<reference evidence="2 3" key="1">
    <citation type="submission" date="2021-01" db="EMBL/GenBank/DDBJ databases">
        <title>Genomic Encyclopedia of Type Strains, Phase IV (KMG-IV): sequencing the most valuable type-strain genomes for metagenomic binning, comparative biology and taxonomic classification.</title>
        <authorList>
            <person name="Goeker M."/>
        </authorList>
    </citation>
    <scope>NUCLEOTIDE SEQUENCE [LARGE SCALE GENOMIC DNA]</scope>
    <source>
        <strain evidence="2 3">DSM 105453</strain>
    </source>
</reference>
<accession>A0ABS2R7B3</accession>
<feature type="transmembrane region" description="Helical" evidence="1">
    <location>
        <begin position="244"/>
        <end position="269"/>
    </location>
</feature>
<keyword evidence="1" id="KW-0812">Transmembrane</keyword>
<keyword evidence="1" id="KW-1133">Transmembrane helix</keyword>
<feature type="transmembrane region" description="Helical" evidence="1">
    <location>
        <begin position="214"/>
        <end position="232"/>
    </location>
</feature>
<keyword evidence="3" id="KW-1185">Reference proteome</keyword>
<proteinExistence type="predicted"/>
<gene>
    <name evidence="2" type="ORF">JOC94_002530</name>
</gene>
<evidence type="ECO:0000313" key="2">
    <source>
        <dbReference type="EMBL" id="MBM7715542.1"/>
    </source>
</evidence>
<feature type="transmembrane region" description="Helical" evidence="1">
    <location>
        <begin position="182"/>
        <end position="202"/>
    </location>
</feature>
<feature type="transmembrane region" description="Helical" evidence="1">
    <location>
        <begin position="115"/>
        <end position="136"/>
    </location>
</feature>
<dbReference type="RefSeq" id="WP_077114530.1">
    <property type="nucleotide sequence ID" value="NZ_JAFBFH010000015.1"/>
</dbReference>
<organism evidence="2 3">
    <name type="scientific">Siminovitchia thermophila</name>
    <dbReference type="NCBI Taxonomy" id="1245522"/>
    <lineage>
        <taxon>Bacteria</taxon>
        <taxon>Bacillati</taxon>
        <taxon>Bacillota</taxon>
        <taxon>Bacilli</taxon>
        <taxon>Bacillales</taxon>
        <taxon>Bacillaceae</taxon>
        <taxon>Siminovitchia</taxon>
    </lineage>
</organism>
<evidence type="ECO:0000313" key="3">
    <source>
        <dbReference type="Proteomes" id="UP000823485"/>
    </source>
</evidence>
<protein>
    <submittedName>
        <fullName evidence="2">Cell shape-determining protein MreD</fullName>
    </submittedName>
</protein>